<proteinExistence type="predicted"/>
<reference evidence="1 2" key="1">
    <citation type="submission" date="2024-04" db="EMBL/GenBank/DDBJ databases">
        <title>Flavobacterium sp. DGU11 16S ribosomal RNA gene Genome sequencing and assembly.</title>
        <authorList>
            <person name="Park S."/>
        </authorList>
    </citation>
    <scope>NUCLEOTIDE SEQUENCE [LARGE SCALE GENOMIC DNA]</scope>
    <source>
        <strain evidence="1 2">DGU11</strain>
    </source>
</reference>
<keyword evidence="2" id="KW-1185">Reference proteome</keyword>
<dbReference type="EMBL" id="JBBYHR010000001">
    <property type="protein sequence ID" value="MEL1242945.1"/>
    <property type="molecule type" value="Genomic_DNA"/>
</dbReference>
<name>A0ABU9HS13_9FLAO</name>
<evidence type="ECO:0000313" key="1">
    <source>
        <dbReference type="EMBL" id="MEL1242945.1"/>
    </source>
</evidence>
<protein>
    <submittedName>
        <fullName evidence="1">Uncharacterized protein</fullName>
    </submittedName>
</protein>
<sequence length="183" mass="20355">MPTNDLTYTVEGTFSTTKIKLSAKLPRLGAHESYAFPEFHNISKTTPTGQVNAVLIYMTRSNENGTALVWNSTTDPLVPLPNITPTTAMVRHASAPTFDWNAQKTLIILYHEPIKQADINDMQDEADTIFETVKEEGPFSTTWLMNAVQKSRGLESARLKSALLFFDPRKAGMTIVSKPNIKP</sequence>
<evidence type="ECO:0000313" key="2">
    <source>
        <dbReference type="Proteomes" id="UP001464555"/>
    </source>
</evidence>
<gene>
    <name evidence="1" type="ORF">AAEO56_01615</name>
</gene>
<organism evidence="1 2">
    <name type="scientific">Flavobacterium arundinis</name>
    <dbReference type="NCBI Taxonomy" id="3139143"/>
    <lineage>
        <taxon>Bacteria</taxon>
        <taxon>Pseudomonadati</taxon>
        <taxon>Bacteroidota</taxon>
        <taxon>Flavobacteriia</taxon>
        <taxon>Flavobacteriales</taxon>
        <taxon>Flavobacteriaceae</taxon>
        <taxon>Flavobacterium</taxon>
    </lineage>
</organism>
<dbReference type="Proteomes" id="UP001464555">
    <property type="component" value="Unassembled WGS sequence"/>
</dbReference>
<accession>A0ABU9HS13</accession>
<comment type="caution">
    <text evidence="1">The sequence shown here is derived from an EMBL/GenBank/DDBJ whole genome shotgun (WGS) entry which is preliminary data.</text>
</comment>
<dbReference type="RefSeq" id="WP_341695263.1">
    <property type="nucleotide sequence ID" value="NZ_JBBYHR010000001.1"/>
</dbReference>